<gene>
    <name evidence="2" type="ORF">Hypma_007137</name>
</gene>
<dbReference type="Proteomes" id="UP000076154">
    <property type="component" value="Unassembled WGS sequence"/>
</dbReference>
<evidence type="ECO:0000256" key="1">
    <source>
        <dbReference type="SAM" id="MobiDB-lite"/>
    </source>
</evidence>
<comment type="caution">
    <text evidence="2">The sequence shown here is derived from an EMBL/GenBank/DDBJ whole genome shotgun (WGS) entry which is preliminary data.</text>
</comment>
<reference evidence="2" key="1">
    <citation type="submission" date="2018-04" db="EMBL/GenBank/DDBJ databases">
        <title>Whole genome sequencing of Hypsizygus marmoreus.</title>
        <authorList>
            <person name="Choi I.-G."/>
            <person name="Min B."/>
            <person name="Kim J.-G."/>
            <person name="Kim S."/>
            <person name="Oh Y.-L."/>
            <person name="Kong W.-S."/>
            <person name="Park H."/>
            <person name="Jeong J."/>
            <person name="Song E.-S."/>
        </authorList>
    </citation>
    <scope>NUCLEOTIDE SEQUENCE [LARGE SCALE GENOMIC DNA]</scope>
    <source>
        <strain evidence="2">51987-8</strain>
    </source>
</reference>
<evidence type="ECO:0000313" key="3">
    <source>
        <dbReference type="Proteomes" id="UP000076154"/>
    </source>
</evidence>
<sequence length="117" mass="11672">MTTTLAPPTTLTTSASSPLTLASTSPPPGASSLSTSSLGAGTLSSRKSTSCGMPSTPAHLCPCSSSVPLARPRPVPLSNVAHPLVLVHVLPSPAGPHAAVRDIVLTNVPQHDADVLP</sequence>
<protein>
    <submittedName>
        <fullName evidence="2">Uncharacterized protein</fullName>
    </submittedName>
</protein>
<accession>A0A369KCB5</accession>
<keyword evidence="3" id="KW-1185">Reference proteome</keyword>
<organism evidence="2 3">
    <name type="scientific">Hypsizygus marmoreus</name>
    <name type="common">White beech mushroom</name>
    <name type="synonym">Agaricus marmoreus</name>
    <dbReference type="NCBI Taxonomy" id="39966"/>
    <lineage>
        <taxon>Eukaryota</taxon>
        <taxon>Fungi</taxon>
        <taxon>Dikarya</taxon>
        <taxon>Basidiomycota</taxon>
        <taxon>Agaricomycotina</taxon>
        <taxon>Agaricomycetes</taxon>
        <taxon>Agaricomycetidae</taxon>
        <taxon>Agaricales</taxon>
        <taxon>Tricholomatineae</taxon>
        <taxon>Lyophyllaceae</taxon>
        <taxon>Hypsizygus</taxon>
    </lineage>
</organism>
<feature type="compositionally biased region" description="Low complexity" evidence="1">
    <location>
        <begin position="1"/>
        <end position="45"/>
    </location>
</feature>
<evidence type="ECO:0000313" key="2">
    <source>
        <dbReference type="EMBL" id="RDB30295.1"/>
    </source>
</evidence>
<dbReference type="EMBL" id="LUEZ02000005">
    <property type="protein sequence ID" value="RDB30295.1"/>
    <property type="molecule type" value="Genomic_DNA"/>
</dbReference>
<name>A0A369KCB5_HYPMA</name>
<proteinExistence type="predicted"/>
<feature type="region of interest" description="Disordered" evidence="1">
    <location>
        <begin position="1"/>
        <end position="56"/>
    </location>
</feature>
<dbReference type="InParanoid" id="A0A369KCB5"/>
<dbReference type="AlphaFoldDB" id="A0A369KCB5"/>